<organism evidence="2 3">
    <name type="scientific">Streptomyces bangladeshensis</name>
    <dbReference type="NCBI Taxonomy" id="295352"/>
    <lineage>
        <taxon>Bacteria</taxon>
        <taxon>Bacillati</taxon>
        <taxon>Actinomycetota</taxon>
        <taxon>Actinomycetes</taxon>
        <taxon>Kitasatosporales</taxon>
        <taxon>Streptomycetaceae</taxon>
        <taxon>Streptomyces</taxon>
    </lineage>
</organism>
<evidence type="ECO:0000256" key="1">
    <source>
        <dbReference type="SAM" id="MobiDB-lite"/>
    </source>
</evidence>
<evidence type="ECO:0000313" key="3">
    <source>
        <dbReference type="Proteomes" id="UP001501391"/>
    </source>
</evidence>
<dbReference type="RefSeq" id="WP_346163170.1">
    <property type="nucleotide sequence ID" value="NZ_BAAAOQ010000012.1"/>
</dbReference>
<evidence type="ECO:0000313" key="2">
    <source>
        <dbReference type="EMBL" id="GAA2198018.1"/>
    </source>
</evidence>
<feature type="region of interest" description="Disordered" evidence="1">
    <location>
        <begin position="1"/>
        <end position="60"/>
    </location>
</feature>
<feature type="compositionally biased region" description="Basic and acidic residues" evidence="1">
    <location>
        <begin position="21"/>
        <end position="30"/>
    </location>
</feature>
<accession>A0ABP5NJ69</accession>
<gene>
    <name evidence="2" type="ORF">GCM10009787_38950</name>
</gene>
<protein>
    <submittedName>
        <fullName evidence="2">Uncharacterized protein</fullName>
    </submittedName>
</protein>
<reference evidence="3" key="1">
    <citation type="journal article" date="2019" name="Int. J. Syst. Evol. Microbiol.">
        <title>The Global Catalogue of Microorganisms (GCM) 10K type strain sequencing project: providing services to taxonomists for standard genome sequencing and annotation.</title>
        <authorList>
            <consortium name="The Broad Institute Genomics Platform"/>
            <consortium name="The Broad Institute Genome Sequencing Center for Infectious Disease"/>
            <person name="Wu L."/>
            <person name="Ma J."/>
        </authorList>
    </citation>
    <scope>NUCLEOTIDE SEQUENCE [LARGE SCALE GENOMIC DNA]</scope>
    <source>
        <strain evidence="3">JCM 14924</strain>
    </source>
</reference>
<dbReference type="Proteomes" id="UP001501391">
    <property type="component" value="Unassembled WGS sequence"/>
</dbReference>
<name>A0ABP5NJ69_9ACTN</name>
<comment type="caution">
    <text evidence="2">The sequence shown here is derived from an EMBL/GenBank/DDBJ whole genome shotgun (WGS) entry which is preliminary data.</text>
</comment>
<sequence length="60" mass="6090">MSLFRGHPGVPGSIPGGPQKGLREAADRTGRGGGAAVAVRPDVRGRGRRRLRAGTDGTVA</sequence>
<keyword evidence="3" id="KW-1185">Reference proteome</keyword>
<dbReference type="EMBL" id="BAAAOQ010000012">
    <property type="protein sequence ID" value="GAA2198018.1"/>
    <property type="molecule type" value="Genomic_DNA"/>
</dbReference>
<proteinExistence type="predicted"/>